<evidence type="ECO:0000313" key="2">
    <source>
        <dbReference type="Proteomes" id="UP000035900"/>
    </source>
</evidence>
<name>A0A0J7J0T2_9FLAO</name>
<dbReference type="RefSeq" id="WP_024566581.1">
    <property type="nucleotide sequence ID" value="NZ_LFNG01000006.1"/>
</dbReference>
<dbReference type="PATRIC" id="fig|1304281.5.peg.1158"/>
<dbReference type="EMBL" id="LFNG01000006">
    <property type="protein sequence ID" value="KMQ71659.1"/>
    <property type="molecule type" value="Genomic_DNA"/>
</dbReference>
<protein>
    <submittedName>
        <fullName evidence="1">3-isopropylmalate dehydratase</fullName>
    </submittedName>
</protein>
<reference evidence="1 2" key="1">
    <citation type="journal article" date="2004" name="Int. J. Syst. Evol. Microbiol.">
        <title>Kaistella koreensis gen. nov., sp. nov., a novel member of the Chryseobacterium-Bergeyella-Riemerella branch.</title>
        <authorList>
            <person name="Kim M.K."/>
            <person name="Im W.T."/>
            <person name="Shin Y.K."/>
            <person name="Lim J.H."/>
            <person name="Kim S.H."/>
            <person name="Lee B.C."/>
            <person name="Park M.Y."/>
            <person name="Lee K.Y."/>
            <person name="Lee S.T."/>
        </authorList>
    </citation>
    <scope>NUCLEOTIDE SEQUENCE [LARGE SCALE GENOMIC DNA]</scope>
    <source>
        <strain evidence="1 2">CCUG 49689</strain>
    </source>
</reference>
<dbReference type="GeneID" id="78301791"/>
<dbReference type="AlphaFoldDB" id="A0A0J7J0T2"/>
<accession>A0A0J7J0T2</accession>
<dbReference type="STRING" id="1304281.ACM44_05395"/>
<dbReference type="OrthoDB" id="798594at2"/>
<keyword evidence="2" id="KW-1185">Reference proteome</keyword>
<comment type="caution">
    <text evidence="1">The sequence shown here is derived from an EMBL/GenBank/DDBJ whole genome shotgun (WGS) entry which is preliminary data.</text>
</comment>
<dbReference type="Proteomes" id="UP000035900">
    <property type="component" value="Unassembled WGS sequence"/>
</dbReference>
<proteinExistence type="predicted"/>
<organism evidence="1 2">
    <name type="scientific">Chryseobacterium koreense CCUG 49689</name>
    <dbReference type="NCBI Taxonomy" id="1304281"/>
    <lineage>
        <taxon>Bacteria</taxon>
        <taxon>Pseudomonadati</taxon>
        <taxon>Bacteroidota</taxon>
        <taxon>Flavobacteriia</taxon>
        <taxon>Flavobacteriales</taxon>
        <taxon>Weeksellaceae</taxon>
        <taxon>Chryseobacterium group</taxon>
        <taxon>Chryseobacterium</taxon>
    </lineage>
</organism>
<evidence type="ECO:0000313" key="1">
    <source>
        <dbReference type="EMBL" id="KMQ71659.1"/>
    </source>
</evidence>
<gene>
    <name evidence="1" type="ORF">ACM44_05395</name>
</gene>
<sequence length="64" mass="7637">MKIRDKNGNWIEVTDLKKGIWQTGWYKEYQHNPPVESDKERQAYWADIHEKLLALKVGLNNPKN</sequence>